<reference evidence="1 2" key="1">
    <citation type="submission" date="2022-02" db="EMBL/GenBank/DDBJ databases">
        <title>Paenibacillus sp. MBLB1776 Whole Genome Shotgun Sequencing.</title>
        <authorList>
            <person name="Hwang C.Y."/>
            <person name="Cho E.-S."/>
            <person name="Seo M.-J."/>
        </authorList>
    </citation>
    <scope>NUCLEOTIDE SEQUENCE [LARGE SCALE GENOMIC DNA]</scope>
    <source>
        <strain evidence="1 2">MBLB1776</strain>
    </source>
</reference>
<accession>A0AA96RGC2</accession>
<dbReference type="SUPFAM" id="SSF56784">
    <property type="entry name" value="HAD-like"/>
    <property type="match status" value="1"/>
</dbReference>
<keyword evidence="1" id="KW-0378">Hydrolase</keyword>
<protein>
    <submittedName>
        <fullName evidence="1">HAD-IA family hydrolase</fullName>
    </submittedName>
</protein>
<dbReference type="NCBIfam" id="TIGR01549">
    <property type="entry name" value="HAD-SF-IA-v1"/>
    <property type="match status" value="1"/>
</dbReference>
<name>A0AA96RGC2_9BACL</name>
<dbReference type="InterPro" id="IPR036412">
    <property type="entry name" value="HAD-like_sf"/>
</dbReference>
<keyword evidence="2" id="KW-1185">Reference proteome</keyword>
<dbReference type="InterPro" id="IPR050155">
    <property type="entry name" value="HAD-like_hydrolase_sf"/>
</dbReference>
<dbReference type="NCBIfam" id="TIGR01509">
    <property type="entry name" value="HAD-SF-IA-v3"/>
    <property type="match status" value="1"/>
</dbReference>
<dbReference type="Gene3D" id="1.10.150.240">
    <property type="entry name" value="Putative phosphatase, domain 2"/>
    <property type="match status" value="1"/>
</dbReference>
<dbReference type="SFLD" id="SFLDG01129">
    <property type="entry name" value="C1.5:_HAD__Beta-PGM__Phosphata"/>
    <property type="match status" value="1"/>
</dbReference>
<dbReference type="SFLD" id="SFLDS00003">
    <property type="entry name" value="Haloacid_Dehalogenase"/>
    <property type="match status" value="1"/>
</dbReference>
<organism evidence="1 2">
    <name type="scientific">Paenibacillus aurantius</name>
    <dbReference type="NCBI Taxonomy" id="2918900"/>
    <lineage>
        <taxon>Bacteria</taxon>
        <taxon>Bacillati</taxon>
        <taxon>Bacillota</taxon>
        <taxon>Bacilli</taxon>
        <taxon>Bacillales</taxon>
        <taxon>Paenibacillaceae</taxon>
        <taxon>Paenibacillus</taxon>
    </lineage>
</organism>
<dbReference type="EMBL" id="CP130318">
    <property type="protein sequence ID" value="WNQ12371.1"/>
    <property type="molecule type" value="Genomic_DNA"/>
</dbReference>
<dbReference type="PRINTS" id="PR00413">
    <property type="entry name" value="HADHALOGNASE"/>
</dbReference>
<sequence>MRTKAVLFDFDGTLADTLPVIFHAFQTVFRRHDRREVSPDEIIGMFGPPEEGILRKELSHCGSLEEAVKEFYHLYEENHTRLVRPSGDIRDLLAFLRDRSYRTAVITGKGRRTFEISARELGLSDAFDVTITGNDVEKAKPDPEGILRALDELGAAKEEAVFLGDSDADIAAGKAAGLRTYGVLWLPTTQASEFREKPDAVFRRTAQLRELLEGEAG</sequence>
<evidence type="ECO:0000313" key="1">
    <source>
        <dbReference type="EMBL" id="WNQ12371.1"/>
    </source>
</evidence>
<dbReference type="InterPro" id="IPR023198">
    <property type="entry name" value="PGP-like_dom2"/>
</dbReference>
<dbReference type="InterPro" id="IPR023214">
    <property type="entry name" value="HAD_sf"/>
</dbReference>
<gene>
    <name evidence="1" type="ORF">MJA45_04800</name>
</gene>
<dbReference type="SFLD" id="SFLDG01135">
    <property type="entry name" value="C1.5.6:_HAD__Beta-PGM__Phospha"/>
    <property type="match status" value="1"/>
</dbReference>
<dbReference type="PANTHER" id="PTHR43434">
    <property type="entry name" value="PHOSPHOGLYCOLATE PHOSPHATASE"/>
    <property type="match status" value="1"/>
</dbReference>
<dbReference type="GO" id="GO:0006281">
    <property type="term" value="P:DNA repair"/>
    <property type="evidence" value="ECO:0007669"/>
    <property type="project" value="TreeGrafter"/>
</dbReference>
<dbReference type="RefSeq" id="WP_315606148.1">
    <property type="nucleotide sequence ID" value="NZ_CP130318.1"/>
</dbReference>
<dbReference type="InterPro" id="IPR041492">
    <property type="entry name" value="HAD_2"/>
</dbReference>
<proteinExistence type="predicted"/>
<dbReference type="InterPro" id="IPR006439">
    <property type="entry name" value="HAD-SF_hydro_IA"/>
</dbReference>
<dbReference type="Pfam" id="PF13419">
    <property type="entry name" value="HAD_2"/>
    <property type="match status" value="1"/>
</dbReference>
<dbReference type="Gene3D" id="3.40.50.1000">
    <property type="entry name" value="HAD superfamily/HAD-like"/>
    <property type="match status" value="1"/>
</dbReference>
<dbReference type="KEGG" id="paun:MJA45_04800"/>
<dbReference type="GO" id="GO:0008967">
    <property type="term" value="F:phosphoglycolate phosphatase activity"/>
    <property type="evidence" value="ECO:0007669"/>
    <property type="project" value="TreeGrafter"/>
</dbReference>
<dbReference type="PANTHER" id="PTHR43434:SF1">
    <property type="entry name" value="PHOSPHOGLYCOLATE PHOSPHATASE"/>
    <property type="match status" value="1"/>
</dbReference>
<evidence type="ECO:0000313" key="2">
    <source>
        <dbReference type="Proteomes" id="UP001305702"/>
    </source>
</evidence>
<dbReference type="Proteomes" id="UP001305702">
    <property type="component" value="Chromosome"/>
</dbReference>
<dbReference type="AlphaFoldDB" id="A0AA96RGC2"/>